<dbReference type="PANTHER" id="PTHR43736:SF4">
    <property type="entry name" value="SLR1690 PROTEIN"/>
    <property type="match status" value="1"/>
</dbReference>
<dbReference type="Pfam" id="PF00293">
    <property type="entry name" value="NUDIX"/>
    <property type="match status" value="1"/>
</dbReference>
<evidence type="ECO:0000313" key="2">
    <source>
        <dbReference type="EMBL" id="MFC5473301.1"/>
    </source>
</evidence>
<dbReference type="Pfam" id="PF21906">
    <property type="entry name" value="WHD_NrtR"/>
    <property type="match status" value="1"/>
</dbReference>
<keyword evidence="3" id="KW-1185">Reference proteome</keyword>
<name>A0ABW0M8N2_9BURK</name>
<comment type="caution">
    <text evidence="2">The sequence shown here is derived from an EMBL/GenBank/DDBJ whole genome shotgun (WGS) entry which is preliminary data.</text>
</comment>
<dbReference type="RefSeq" id="WP_378995561.1">
    <property type="nucleotide sequence ID" value="NZ_JBHSMT010000008.1"/>
</dbReference>
<evidence type="ECO:0000259" key="1">
    <source>
        <dbReference type="PROSITE" id="PS51462"/>
    </source>
</evidence>
<dbReference type="PROSITE" id="PS51462">
    <property type="entry name" value="NUDIX"/>
    <property type="match status" value="1"/>
</dbReference>
<dbReference type="InterPro" id="IPR015797">
    <property type="entry name" value="NUDIX_hydrolase-like_dom_sf"/>
</dbReference>
<organism evidence="2 3">
    <name type="scientific">Paraherbaspirillum soli</name>
    <dbReference type="NCBI Taxonomy" id="631222"/>
    <lineage>
        <taxon>Bacteria</taxon>
        <taxon>Pseudomonadati</taxon>
        <taxon>Pseudomonadota</taxon>
        <taxon>Betaproteobacteria</taxon>
        <taxon>Burkholderiales</taxon>
        <taxon>Oxalobacteraceae</taxon>
        <taxon>Paraherbaspirillum</taxon>
    </lineage>
</organism>
<dbReference type="PANTHER" id="PTHR43736">
    <property type="entry name" value="ADP-RIBOSE PYROPHOSPHATASE"/>
    <property type="match status" value="1"/>
</dbReference>
<dbReference type="InterPro" id="IPR000086">
    <property type="entry name" value="NUDIX_hydrolase_dom"/>
</dbReference>
<dbReference type="CDD" id="cd18873">
    <property type="entry name" value="NUDIX_NadM_like"/>
    <property type="match status" value="1"/>
</dbReference>
<evidence type="ECO:0000313" key="3">
    <source>
        <dbReference type="Proteomes" id="UP001596045"/>
    </source>
</evidence>
<accession>A0ABW0M8N2</accession>
<dbReference type="Gene3D" id="1.10.10.10">
    <property type="entry name" value="Winged helix-like DNA-binding domain superfamily/Winged helix DNA-binding domain"/>
    <property type="match status" value="1"/>
</dbReference>
<dbReference type="InterPro" id="IPR054105">
    <property type="entry name" value="WHD_NrtR"/>
</dbReference>
<dbReference type="InterPro" id="IPR036390">
    <property type="entry name" value="WH_DNA-bd_sf"/>
</dbReference>
<dbReference type="SUPFAM" id="SSF55811">
    <property type="entry name" value="Nudix"/>
    <property type="match status" value="1"/>
</dbReference>
<feature type="domain" description="Nudix hydrolase" evidence="1">
    <location>
        <begin position="3"/>
        <end position="135"/>
    </location>
</feature>
<dbReference type="EMBL" id="JBHSMT010000008">
    <property type="protein sequence ID" value="MFC5473301.1"/>
    <property type="molecule type" value="Genomic_DNA"/>
</dbReference>
<gene>
    <name evidence="2" type="ORF">ACFPM8_04965</name>
</gene>
<sequence length="221" mass="24680">MNELICTVDLVLLTLKDDGLKVALLKRDHDPFKGVLSLPGGYIHADEDADARDAALRVLRVKTGIESPYLEQLATFSGSARDPRGWSISVAYYALVSADVIERASHPDVQLLSVDRPLNLPFDHRQIVETAVARLRSISQYSSLPCHLLGETFTLPQLQRVYETLMGEALNKVSFRRKIFEMGMLEAIAGKFGASGAHRPAQLYRLKPELRERLTLLQRGL</sequence>
<proteinExistence type="predicted"/>
<dbReference type="Proteomes" id="UP001596045">
    <property type="component" value="Unassembled WGS sequence"/>
</dbReference>
<dbReference type="Gene3D" id="3.90.79.10">
    <property type="entry name" value="Nucleoside Triphosphate Pyrophosphohydrolase"/>
    <property type="match status" value="1"/>
</dbReference>
<reference evidence="3" key="1">
    <citation type="journal article" date="2019" name="Int. J. Syst. Evol. Microbiol.">
        <title>The Global Catalogue of Microorganisms (GCM) 10K type strain sequencing project: providing services to taxonomists for standard genome sequencing and annotation.</title>
        <authorList>
            <consortium name="The Broad Institute Genomics Platform"/>
            <consortium name="The Broad Institute Genome Sequencing Center for Infectious Disease"/>
            <person name="Wu L."/>
            <person name="Ma J."/>
        </authorList>
    </citation>
    <scope>NUCLEOTIDE SEQUENCE [LARGE SCALE GENOMIC DNA]</scope>
    <source>
        <strain evidence="3">JCM 17066</strain>
    </source>
</reference>
<protein>
    <submittedName>
        <fullName evidence="2">NUDIX domain-containing protein</fullName>
    </submittedName>
</protein>
<dbReference type="SUPFAM" id="SSF46785">
    <property type="entry name" value="Winged helix' DNA-binding domain"/>
    <property type="match status" value="1"/>
</dbReference>
<dbReference type="InterPro" id="IPR036388">
    <property type="entry name" value="WH-like_DNA-bd_sf"/>
</dbReference>